<dbReference type="RefSeq" id="XP_005703812.1">
    <property type="nucleotide sequence ID" value="XM_005703755.1"/>
</dbReference>
<evidence type="ECO:0000313" key="6">
    <source>
        <dbReference type="Proteomes" id="UP000030680"/>
    </source>
</evidence>
<dbReference type="Pfam" id="PF01207">
    <property type="entry name" value="Dus"/>
    <property type="match status" value="1"/>
</dbReference>
<name>M2XBM6_GALSU</name>
<evidence type="ECO:0000313" key="5">
    <source>
        <dbReference type="EMBL" id="EME27292.1"/>
    </source>
</evidence>
<feature type="domain" description="DUS-like FMN-binding" evidence="4">
    <location>
        <begin position="59"/>
        <end position="336"/>
    </location>
</feature>
<dbReference type="OrthoDB" id="10262250at2759"/>
<dbReference type="InterPro" id="IPR013785">
    <property type="entry name" value="Aldolase_TIM"/>
</dbReference>
<evidence type="ECO:0000259" key="4">
    <source>
        <dbReference type="Pfam" id="PF01207"/>
    </source>
</evidence>
<dbReference type="InterPro" id="IPR035587">
    <property type="entry name" value="DUS-like_FMN-bd"/>
</dbReference>
<dbReference type="CDD" id="cd02801">
    <property type="entry name" value="DUS_like_FMN"/>
    <property type="match status" value="1"/>
</dbReference>
<dbReference type="EMBL" id="KB454534">
    <property type="protein sequence ID" value="EME27292.1"/>
    <property type="molecule type" value="Genomic_DNA"/>
</dbReference>
<dbReference type="GeneID" id="17086212"/>
<dbReference type="GO" id="GO:0000049">
    <property type="term" value="F:tRNA binding"/>
    <property type="evidence" value="ECO:0007669"/>
    <property type="project" value="UniProtKB-KW"/>
</dbReference>
<dbReference type="Gramene" id="EME27292">
    <property type="protein sequence ID" value="EME27292"/>
    <property type="gene ID" value="Gasu_51470"/>
</dbReference>
<evidence type="ECO:0000256" key="3">
    <source>
        <dbReference type="ARBA" id="ARBA00022884"/>
    </source>
</evidence>
<dbReference type="AlphaFoldDB" id="M2XBM6"/>
<dbReference type="InterPro" id="IPR004653">
    <property type="entry name" value="DusA"/>
</dbReference>
<dbReference type="PANTHER" id="PTHR42907:SF1">
    <property type="entry name" value="FMN-LINKED OXIDOREDUCTASES SUPERFAMILY PROTEIN"/>
    <property type="match status" value="1"/>
</dbReference>
<reference evidence="6" key="1">
    <citation type="journal article" date="2013" name="Science">
        <title>Gene transfer from bacteria and archaea facilitated evolution of an extremophilic eukaryote.</title>
        <authorList>
            <person name="Schonknecht G."/>
            <person name="Chen W.H."/>
            <person name="Ternes C.M."/>
            <person name="Barbier G.G."/>
            <person name="Shrestha R.P."/>
            <person name="Stanke M."/>
            <person name="Brautigam A."/>
            <person name="Baker B.J."/>
            <person name="Banfield J.F."/>
            <person name="Garavito R.M."/>
            <person name="Carr K."/>
            <person name="Wilkerson C."/>
            <person name="Rensing S.A."/>
            <person name="Gagneul D."/>
            <person name="Dickenson N.E."/>
            <person name="Oesterhelt C."/>
            <person name="Lercher M.J."/>
            <person name="Weber A.P."/>
        </authorList>
    </citation>
    <scope>NUCLEOTIDE SEQUENCE [LARGE SCALE GENOMIC DNA]</scope>
    <source>
        <strain evidence="6">074W</strain>
    </source>
</reference>
<proteinExistence type="predicted"/>
<sequence length="406" mass="46509">MVKENDSQPSLLFICGLTRVPLCTKAVYKRYGLHSFRFLKYSRRCLVNCSLTHRQLFSVAPMMDVTDKHFRNLARMISKHAVLYTEMIVDNVIIHSDGEKRRRILDFDSAQRPLCLQIGGSDPSKVSKAVHIAHKYFRYDDYNLNCGCPSDKVSSQGCFGAILMKQPEKVARITSRVAETVGKPMTVKCRIGVDHHDSYEFLSNFIHVVSTSGHVNHFIIHARSAWLSGLSPKENRSKPPIKYEYVYRLTKDFPHLKFTLNGQVSTLSDVVMHLSKGVEGVMLGRAVMERPWNSLRLVDCIIYNDFSTLIRRKYVVQKYLEHIAQYEGHASRYLLVKPVLQLFAGEMNCRIFRARCGECLQQGHSASDSIRYALNILPQSVLEQESWNSEELLAFKDIQERVTVAN</sequence>
<keyword evidence="2" id="KW-0521">NADP</keyword>
<dbReference type="STRING" id="130081.M2XBM6"/>
<dbReference type="Gene3D" id="3.20.20.70">
    <property type="entry name" value="Aldolase class I"/>
    <property type="match status" value="1"/>
</dbReference>
<keyword evidence="1" id="KW-0820">tRNA-binding</keyword>
<protein>
    <submittedName>
        <fullName evidence="5">tRNA-dihydrouridine synthase A</fullName>
    </submittedName>
</protein>
<dbReference type="Proteomes" id="UP000030680">
    <property type="component" value="Unassembled WGS sequence"/>
</dbReference>
<dbReference type="PANTHER" id="PTHR42907">
    <property type="entry name" value="FMN-LINKED OXIDOREDUCTASES SUPERFAMILY PROTEIN"/>
    <property type="match status" value="1"/>
</dbReference>
<keyword evidence="6" id="KW-1185">Reference proteome</keyword>
<dbReference type="KEGG" id="gsl:Gasu_51470"/>
<dbReference type="SUPFAM" id="SSF51395">
    <property type="entry name" value="FMN-linked oxidoreductases"/>
    <property type="match status" value="1"/>
</dbReference>
<organism evidence="5 6">
    <name type="scientific">Galdieria sulphuraria</name>
    <name type="common">Red alga</name>
    <dbReference type="NCBI Taxonomy" id="130081"/>
    <lineage>
        <taxon>Eukaryota</taxon>
        <taxon>Rhodophyta</taxon>
        <taxon>Bangiophyceae</taxon>
        <taxon>Galdieriales</taxon>
        <taxon>Galdieriaceae</taxon>
        <taxon>Galdieria</taxon>
    </lineage>
</organism>
<dbReference type="eggNOG" id="KOG2335">
    <property type="taxonomic scope" value="Eukaryota"/>
</dbReference>
<dbReference type="OMA" id="NNMIGAC"/>
<keyword evidence="3" id="KW-0694">RNA-binding</keyword>
<evidence type="ECO:0000256" key="1">
    <source>
        <dbReference type="ARBA" id="ARBA00022555"/>
    </source>
</evidence>
<dbReference type="NCBIfam" id="NF008774">
    <property type="entry name" value="PRK11815.1"/>
    <property type="match status" value="1"/>
</dbReference>
<evidence type="ECO:0000256" key="2">
    <source>
        <dbReference type="ARBA" id="ARBA00022857"/>
    </source>
</evidence>
<accession>M2XBM6</accession>
<dbReference type="GO" id="GO:0017150">
    <property type="term" value="F:tRNA dihydrouridine synthase activity"/>
    <property type="evidence" value="ECO:0007669"/>
    <property type="project" value="InterPro"/>
</dbReference>
<gene>
    <name evidence="5" type="ORF">Gasu_51470</name>
</gene>